<evidence type="ECO:0000313" key="11">
    <source>
        <dbReference type="EMBL" id="WVW80211.1"/>
    </source>
</evidence>
<dbReference type="GO" id="GO:0016020">
    <property type="term" value="C:membrane"/>
    <property type="evidence" value="ECO:0007669"/>
    <property type="project" value="UniProtKB-SubCell"/>
</dbReference>
<organism evidence="10">
    <name type="scientific">Kwoniella bestiolae CBS 10118</name>
    <dbReference type="NCBI Taxonomy" id="1296100"/>
    <lineage>
        <taxon>Eukaryota</taxon>
        <taxon>Fungi</taxon>
        <taxon>Dikarya</taxon>
        <taxon>Basidiomycota</taxon>
        <taxon>Agaricomycotina</taxon>
        <taxon>Tremellomycetes</taxon>
        <taxon>Tremellales</taxon>
        <taxon>Cryptococcaceae</taxon>
        <taxon>Kwoniella</taxon>
    </lineage>
</organism>
<reference evidence="11" key="2">
    <citation type="submission" date="2013-07" db="EMBL/GenBank/DDBJ databases">
        <authorList>
            <consortium name="The Broad Institute Genome Sequencing Platform"/>
            <person name="Cuomo C."/>
            <person name="Litvintseva A."/>
            <person name="Chen Y."/>
            <person name="Heitman J."/>
            <person name="Sun S."/>
            <person name="Springer D."/>
            <person name="Dromer F."/>
            <person name="Young S.K."/>
            <person name="Zeng Q."/>
            <person name="Gargeya S."/>
            <person name="Fitzgerald M."/>
            <person name="Abouelleil A."/>
            <person name="Alvarado L."/>
            <person name="Berlin A.M."/>
            <person name="Chapman S.B."/>
            <person name="Dewar J."/>
            <person name="Goldberg J."/>
            <person name="Griggs A."/>
            <person name="Gujja S."/>
            <person name="Hansen M."/>
            <person name="Howarth C."/>
            <person name="Imamovic A."/>
            <person name="Larimer J."/>
            <person name="McCowan C."/>
            <person name="Murphy C."/>
            <person name="Pearson M."/>
            <person name="Priest M."/>
            <person name="Roberts A."/>
            <person name="Saif S."/>
            <person name="Shea T."/>
            <person name="Sykes S."/>
            <person name="Wortman J."/>
            <person name="Nusbaum C."/>
            <person name="Birren B."/>
        </authorList>
    </citation>
    <scope>NUCLEOTIDE SEQUENCE</scope>
    <source>
        <strain evidence="11">CBS 10118</strain>
    </source>
</reference>
<protein>
    <recommendedName>
        <fullName evidence="9">Glycosyltransferase 61 catalytic domain-containing protein</fullName>
    </recommendedName>
</protein>
<dbReference type="GO" id="GO:0097363">
    <property type="term" value="F:protein O-acetylglucosaminyltransferase activity"/>
    <property type="evidence" value="ECO:0007669"/>
    <property type="project" value="TreeGrafter"/>
</dbReference>
<dbReference type="InterPro" id="IPR049625">
    <property type="entry name" value="Glyco_transf_61_cat"/>
</dbReference>
<keyword evidence="6 8" id="KW-0472">Membrane</keyword>
<evidence type="ECO:0000256" key="2">
    <source>
        <dbReference type="ARBA" id="ARBA00022676"/>
    </source>
</evidence>
<proteinExistence type="predicted"/>
<dbReference type="InterPro" id="IPR007657">
    <property type="entry name" value="Glycosyltransferase_61"/>
</dbReference>
<keyword evidence="3" id="KW-0808">Transferase</keyword>
<dbReference type="GO" id="GO:0005783">
    <property type="term" value="C:endoplasmic reticulum"/>
    <property type="evidence" value="ECO:0007669"/>
    <property type="project" value="TreeGrafter"/>
</dbReference>
<name>A0A1B9GE91_9TREE</name>
<keyword evidence="12" id="KW-1185">Reference proteome</keyword>
<evidence type="ECO:0000256" key="1">
    <source>
        <dbReference type="ARBA" id="ARBA00004167"/>
    </source>
</evidence>
<sequence length="494" mass="55360">MEGLRRPRSIVCLTFGIILGLTIISLHLSPTAREYASDKLPTQLQLPKIFSKPSPIPPISPSPFSPSIHSTPIDTSLQTISPDPKISQTRYLGGVPGHQVFQNIWIKDQTIYVVNPRRKTMPGMSRVVSGDTQWEVIRDPMDEQMRGAEGALVLEGSTVFINDGAKTDMWHYLSSYYPFIAEVFLGSITALASVPAPLEMVQEVRPGIEVPKVPRRVVIPWKAADGWRDEEGMNELVLKGVFGEANLIEPSHWSILSDKAQSHKGWIFFERAVIADRWASHRHNPLSDSLNKMAASIFSRPHPPFFFTPIRDALLSHLSIPLPPNRRDPQRALKGLPKIVYVDRQNTNRKLSHEGHKELAVVLGEIESLGKATVGHKKLGKLGGREKVEAVHDADILIGVHGDGLTNQLWMPEGGIVIEIFPPDSWLPEHQIVSDILNHEYIPIWNDRALSREEWDTLPRQHGEHLLNNGDDVPLDGTFLRLLLEEIVQRMVGP</sequence>
<dbReference type="GO" id="GO:0035269">
    <property type="term" value="P:protein O-linked glycosylation via mannose"/>
    <property type="evidence" value="ECO:0007669"/>
    <property type="project" value="TreeGrafter"/>
</dbReference>
<keyword evidence="7" id="KW-0325">Glycoprotein</keyword>
<evidence type="ECO:0000256" key="4">
    <source>
        <dbReference type="ARBA" id="ARBA00022692"/>
    </source>
</evidence>
<dbReference type="PANTHER" id="PTHR20961:SF38">
    <property type="entry name" value="PROTEIN O-LINKED-MANNOSE BETA-1,4-N-ACETYLGLUCOSAMINYLTRANSFERASE 2"/>
    <property type="match status" value="1"/>
</dbReference>
<keyword evidence="4 8" id="KW-0812">Transmembrane</keyword>
<dbReference type="EMBL" id="KI894018">
    <property type="protein sequence ID" value="OCF29373.1"/>
    <property type="molecule type" value="Genomic_DNA"/>
</dbReference>
<gene>
    <name evidence="10" type="ORF">I302_00875</name>
    <name evidence="11" type="ORF">I302_102188</name>
</gene>
<feature type="domain" description="Glycosyltransferase 61 catalytic" evidence="9">
    <location>
        <begin position="213"/>
        <end position="418"/>
    </location>
</feature>
<keyword evidence="2" id="KW-0328">Glycosyltransferase</keyword>
<dbReference type="VEuPathDB" id="FungiDB:I302_00875"/>
<dbReference type="EMBL" id="CP144541">
    <property type="protein sequence ID" value="WVW80211.1"/>
    <property type="molecule type" value="Genomic_DNA"/>
</dbReference>
<feature type="transmembrane region" description="Helical" evidence="8">
    <location>
        <begin position="9"/>
        <end position="28"/>
    </location>
</feature>
<evidence type="ECO:0000259" key="9">
    <source>
        <dbReference type="Pfam" id="PF04577"/>
    </source>
</evidence>
<dbReference type="OrthoDB" id="529273at2759"/>
<dbReference type="GeneID" id="30205274"/>
<evidence type="ECO:0000256" key="3">
    <source>
        <dbReference type="ARBA" id="ARBA00022679"/>
    </source>
</evidence>
<dbReference type="KEGG" id="kbi:30205274"/>
<evidence type="ECO:0000256" key="7">
    <source>
        <dbReference type="ARBA" id="ARBA00023180"/>
    </source>
</evidence>
<dbReference type="RefSeq" id="XP_019050443.1">
    <property type="nucleotide sequence ID" value="XM_019187565.1"/>
</dbReference>
<reference evidence="10" key="3">
    <citation type="submission" date="2014-01" db="EMBL/GenBank/DDBJ databases">
        <title>Evolution of pathogenesis and genome organization in the Tremellales.</title>
        <authorList>
            <person name="Cuomo C."/>
            <person name="Litvintseva A."/>
            <person name="Heitman J."/>
            <person name="Chen Y."/>
            <person name="Sun S."/>
            <person name="Springer D."/>
            <person name="Dromer F."/>
            <person name="Young S."/>
            <person name="Zeng Q."/>
            <person name="Chapman S."/>
            <person name="Gujja S."/>
            <person name="Saif S."/>
            <person name="Birren B."/>
        </authorList>
    </citation>
    <scope>NUCLEOTIDE SEQUENCE</scope>
    <source>
        <strain evidence="10">CBS 10118</strain>
    </source>
</reference>
<evidence type="ECO:0000256" key="8">
    <source>
        <dbReference type="SAM" id="Phobius"/>
    </source>
</evidence>
<comment type="subcellular location">
    <subcellularLocation>
        <location evidence="1">Membrane</location>
        <topology evidence="1">Single-pass membrane protein</topology>
    </subcellularLocation>
</comment>
<evidence type="ECO:0000256" key="6">
    <source>
        <dbReference type="ARBA" id="ARBA00023136"/>
    </source>
</evidence>
<accession>A0A1B9GE91</accession>
<dbReference type="Proteomes" id="UP000092730">
    <property type="component" value="Chromosome 1"/>
</dbReference>
<dbReference type="AlphaFoldDB" id="A0A1B9GE91"/>
<dbReference type="PANTHER" id="PTHR20961">
    <property type="entry name" value="GLYCOSYLTRANSFERASE"/>
    <property type="match status" value="1"/>
</dbReference>
<reference evidence="11" key="4">
    <citation type="submission" date="2024-02" db="EMBL/GenBank/DDBJ databases">
        <title>Comparative genomics of Cryptococcus and Kwoniella reveals pathogenesis evolution and contrasting modes of karyotype evolution via chromosome fusion or intercentromeric recombination.</title>
        <authorList>
            <person name="Coelho M.A."/>
            <person name="David-Palma M."/>
            <person name="Shea T."/>
            <person name="Bowers K."/>
            <person name="McGinley-Smith S."/>
            <person name="Mohammad A.W."/>
            <person name="Gnirke A."/>
            <person name="Yurkov A.M."/>
            <person name="Nowrousian M."/>
            <person name="Sun S."/>
            <person name="Cuomo C.A."/>
            <person name="Heitman J."/>
        </authorList>
    </citation>
    <scope>NUCLEOTIDE SEQUENCE</scope>
    <source>
        <strain evidence="11">CBS 10118</strain>
    </source>
</reference>
<evidence type="ECO:0000256" key="5">
    <source>
        <dbReference type="ARBA" id="ARBA00022989"/>
    </source>
</evidence>
<keyword evidence="5 8" id="KW-1133">Transmembrane helix</keyword>
<evidence type="ECO:0000313" key="10">
    <source>
        <dbReference type="EMBL" id="OCF29373.1"/>
    </source>
</evidence>
<dbReference type="Pfam" id="PF04577">
    <property type="entry name" value="Glyco_transf_61"/>
    <property type="match status" value="1"/>
</dbReference>
<dbReference type="STRING" id="1296100.A0A1B9GE91"/>
<reference evidence="10" key="1">
    <citation type="submission" date="2013-07" db="EMBL/GenBank/DDBJ databases">
        <title>The Genome Sequence of Cryptococcus bestiolae CBS10118.</title>
        <authorList>
            <consortium name="The Broad Institute Genome Sequencing Platform"/>
            <person name="Cuomo C."/>
            <person name="Litvintseva A."/>
            <person name="Chen Y."/>
            <person name="Heitman J."/>
            <person name="Sun S."/>
            <person name="Springer D."/>
            <person name="Dromer F."/>
            <person name="Young S.K."/>
            <person name="Zeng Q."/>
            <person name="Gargeya S."/>
            <person name="Fitzgerald M."/>
            <person name="Abouelleil A."/>
            <person name="Alvarado L."/>
            <person name="Berlin A.M."/>
            <person name="Chapman S.B."/>
            <person name="Dewar J."/>
            <person name="Goldberg J."/>
            <person name="Griggs A."/>
            <person name="Gujja S."/>
            <person name="Hansen M."/>
            <person name="Howarth C."/>
            <person name="Imamovic A."/>
            <person name="Larimer J."/>
            <person name="McCowan C."/>
            <person name="Murphy C."/>
            <person name="Pearson M."/>
            <person name="Priest M."/>
            <person name="Roberts A."/>
            <person name="Saif S."/>
            <person name="Shea T."/>
            <person name="Sykes S."/>
            <person name="Wortman J."/>
            <person name="Nusbaum C."/>
            <person name="Birren B."/>
        </authorList>
    </citation>
    <scope>NUCLEOTIDE SEQUENCE [LARGE SCALE GENOMIC DNA]</scope>
    <source>
        <strain evidence="10">CBS 10118</strain>
    </source>
</reference>
<evidence type="ECO:0000313" key="12">
    <source>
        <dbReference type="Proteomes" id="UP000092730"/>
    </source>
</evidence>